<dbReference type="GO" id="GO:0003700">
    <property type="term" value="F:DNA-binding transcription factor activity"/>
    <property type="evidence" value="ECO:0007669"/>
    <property type="project" value="InterPro"/>
</dbReference>
<evidence type="ECO:0000256" key="2">
    <source>
        <dbReference type="ARBA" id="ARBA00022771"/>
    </source>
</evidence>
<feature type="transmembrane region" description="Helical" evidence="9">
    <location>
        <begin position="6"/>
        <end position="28"/>
    </location>
</feature>
<name>A0A1I7UVL0_9PELO</name>
<dbReference type="GO" id="GO:0008270">
    <property type="term" value="F:zinc ion binding"/>
    <property type="evidence" value="ECO:0007669"/>
    <property type="project" value="UniProtKB-KW"/>
</dbReference>
<evidence type="ECO:0000256" key="5">
    <source>
        <dbReference type="ARBA" id="ARBA00023125"/>
    </source>
</evidence>
<sequence>MDSMIWIWLIYGSFSVALSIAVFTILTCHSKFKPLFYRLVQMDMFMIWKKRFVLIIFATISYSILVTIPFCFASKTMASRLGFYAIMMNFETVFYFVLTMWIGYLTHLSLKSRSIHFLKSMRQLNYYLFSDIAIHLILLFGVMIPMVICYHWPHDTKKYILIFVLDVRKGPSECRICNRPAHGHHCGVATCKGCKTFFRRMCVSSTEVECKLNNDCFDLTKRSEWFFI</sequence>
<keyword evidence="9" id="KW-1133">Transmembrane helix</keyword>
<evidence type="ECO:0000256" key="6">
    <source>
        <dbReference type="ARBA" id="ARBA00023163"/>
    </source>
</evidence>
<dbReference type="InterPro" id="IPR052880">
    <property type="entry name" value="NRL-Serpentine_Class_Gamma"/>
</dbReference>
<feature type="transmembrane region" description="Helical" evidence="9">
    <location>
        <begin position="81"/>
        <end position="105"/>
    </location>
</feature>
<reference evidence="12" key="1">
    <citation type="submission" date="2016-11" db="UniProtKB">
        <authorList>
            <consortium name="WormBaseParasite"/>
        </authorList>
    </citation>
    <scope>IDENTIFICATION</scope>
</reference>
<dbReference type="InterPro" id="IPR013088">
    <property type="entry name" value="Znf_NHR/GATA"/>
</dbReference>
<keyword evidence="4" id="KW-0805">Transcription regulation</keyword>
<evidence type="ECO:0000313" key="11">
    <source>
        <dbReference type="Proteomes" id="UP000095282"/>
    </source>
</evidence>
<dbReference type="PROSITE" id="PS51030">
    <property type="entry name" value="NUCLEAR_REC_DBD_2"/>
    <property type="match status" value="1"/>
</dbReference>
<dbReference type="PANTHER" id="PTHR31114">
    <property type="entry name" value="SERPENTINE RECEPTOR CLASS GAMMA"/>
    <property type="match status" value="1"/>
</dbReference>
<keyword evidence="6" id="KW-0804">Transcription</keyword>
<dbReference type="Gene3D" id="3.30.50.10">
    <property type="entry name" value="Erythroid Transcription Factor GATA-1, subunit A"/>
    <property type="match status" value="1"/>
</dbReference>
<dbReference type="WBParaSite" id="Csp11.Scaffold630.g19789.t1">
    <property type="protein sequence ID" value="Csp11.Scaffold630.g19789.t1"/>
    <property type="gene ID" value="Csp11.Scaffold630.g19789"/>
</dbReference>
<keyword evidence="11" id="KW-1185">Reference proteome</keyword>
<evidence type="ECO:0000256" key="8">
    <source>
        <dbReference type="ARBA" id="ARBA00023242"/>
    </source>
</evidence>
<feature type="domain" description="Nuclear receptor" evidence="10">
    <location>
        <begin position="171"/>
        <end position="228"/>
    </location>
</feature>
<dbReference type="Proteomes" id="UP000095282">
    <property type="component" value="Unplaced"/>
</dbReference>
<keyword evidence="9" id="KW-0472">Membrane</keyword>
<keyword evidence="7" id="KW-0675">Receptor</keyword>
<dbReference type="PANTHER" id="PTHR31114:SF3">
    <property type="entry name" value="SERPENTINE RECEPTOR CLASS GAMMA-RELATED"/>
    <property type="match status" value="1"/>
</dbReference>
<dbReference type="Pfam" id="PF00105">
    <property type="entry name" value="zf-C4"/>
    <property type="match status" value="1"/>
</dbReference>
<accession>A0A1I7UVL0</accession>
<keyword evidence="3" id="KW-0862">Zinc</keyword>
<dbReference type="InterPro" id="IPR001628">
    <property type="entry name" value="Znf_hrmn_rcpt"/>
</dbReference>
<evidence type="ECO:0000259" key="10">
    <source>
        <dbReference type="PROSITE" id="PS51030"/>
    </source>
</evidence>
<evidence type="ECO:0000256" key="1">
    <source>
        <dbReference type="ARBA" id="ARBA00022723"/>
    </source>
</evidence>
<keyword evidence="1" id="KW-0479">Metal-binding</keyword>
<keyword evidence="5" id="KW-0238">DNA-binding</keyword>
<evidence type="ECO:0000256" key="3">
    <source>
        <dbReference type="ARBA" id="ARBA00022833"/>
    </source>
</evidence>
<dbReference type="SMART" id="SM00399">
    <property type="entry name" value="ZnF_C4"/>
    <property type="match status" value="1"/>
</dbReference>
<organism evidence="11 12">
    <name type="scientific">Caenorhabditis tropicalis</name>
    <dbReference type="NCBI Taxonomy" id="1561998"/>
    <lineage>
        <taxon>Eukaryota</taxon>
        <taxon>Metazoa</taxon>
        <taxon>Ecdysozoa</taxon>
        <taxon>Nematoda</taxon>
        <taxon>Chromadorea</taxon>
        <taxon>Rhabditida</taxon>
        <taxon>Rhabditina</taxon>
        <taxon>Rhabditomorpha</taxon>
        <taxon>Rhabditoidea</taxon>
        <taxon>Rhabditidae</taxon>
        <taxon>Peloderinae</taxon>
        <taxon>Caenorhabditis</taxon>
    </lineage>
</organism>
<evidence type="ECO:0000256" key="4">
    <source>
        <dbReference type="ARBA" id="ARBA00023015"/>
    </source>
</evidence>
<protein>
    <submittedName>
        <fullName evidence="12">Nuclear receptor domain-containing protein</fullName>
    </submittedName>
</protein>
<feature type="transmembrane region" description="Helical" evidence="9">
    <location>
        <begin position="126"/>
        <end position="148"/>
    </location>
</feature>
<dbReference type="AlphaFoldDB" id="A0A1I7UVL0"/>
<keyword evidence="9" id="KW-0812">Transmembrane</keyword>
<feature type="transmembrane region" description="Helical" evidence="9">
    <location>
        <begin position="52"/>
        <end position="75"/>
    </location>
</feature>
<evidence type="ECO:0000256" key="7">
    <source>
        <dbReference type="ARBA" id="ARBA00023170"/>
    </source>
</evidence>
<dbReference type="SUPFAM" id="SSF57716">
    <property type="entry name" value="Glucocorticoid receptor-like (DNA-binding domain)"/>
    <property type="match status" value="1"/>
</dbReference>
<dbReference type="PRINTS" id="PR00047">
    <property type="entry name" value="STROIDFINGER"/>
</dbReference>
<dbReference type="GO" id="GO:0043565">
    <property type="term" value="F:sequence-specific DNA binding"/>
    <property type="evidence" value="ECO:0007669"/>
    <property type="project" value="InterPro"/>
</dbReference>
<proteinExistence type="predicted"/>
<evidence type="ECO:0000313" key="12">
    <source>
        <dbReference type="WBParaSite" id="Csp11.Scaffold630.g19789.t1"/>
    </source>
</evidence>
<evidence type="ECO:0000256" key="9">
    <source>
        <dbReference type="SAM" id="Phobius"/>
    </source>
</evidence>
<keyword evidence="8" id="KW-0539">Nucleus</keyword>
<keyword evidence="2" id="KW-0863">Zinc-finger</keyword>